<dbReference type="InterPro" id="IPR002710">
    <property type="entry name" value="Dilute_dom"/>
</dbReference>
<gene>
    <name evidence="4" type="primary">PLEST009168</name>
    <name evidence="4" type="ORF">PLESTB_000318800</name>
</gene>
<dbReference type="PANTHER" id="PTHR16027">
    <property type="entry name" value="DILUTE DOMAIN-CONTAINING PROTEIN YPR089W"/>
    <property type="match status" value="1"/>
</dbReference>
<evidence type="ECO:0000313" key="5">
    <source>
        <dbReference type="Proteomes" id="UP001165080"/>
    </source>
</evidence>
<keyword evidence="1" id="KW-0175">Coiled coil</keyword>
<reference evidence="4 5" key="1">
    <citation type="journal article" date="2023" name="Commun. Biol.">
        <title>Reorganization of the ancestral sex-determining regions during the evolution of trioecy in Pleodorina starrii.</title>
        <authorList>
            <person name="Takahashi K."/>
            <person name="Suzuki S."/>
            <person name="Kawai-Toyooka H."/>
            <person name="Yamamoto K."/>
            <person name="Hamaji T."/>
            <person name="Ootsuki R."/>
            <person name="Yamaguchi H."/>
            <person name="Kawachi M."/>
            <person name="Higashiyama T."/>
            <person name="Nozaki H."/>
        </authorList>
    </citation>
    <scope>NUCLEOTIDE SEQUENCE [LARGE SCALE GENOMIC DNA]</scope>
    <source>
        <strain evidence="4 5">NIES-4479</strain>
    </source>
</reference>
<keyword evidence="5" id="KW-1185">Reference proteome</keyword>
<dbReference type="SMART" id="SM01132">
    <property type="entry name" value="DIL"/>
    <property type="match status" value="1"/>
</dbReference>
<dbReference type="AlphaFoldDB" id="A0A9W6BDP0"/>
<dbReference type="OrthoDB" id="539964at2759"/>
<feature type="coiled-coil region" evidence="1">
    <location>
        <begin position="43"/>
        <end position="70"/>
    </location>
</feature>
<sequence>MLSFFKPMQSQGNDLLQHQEFVERVDDTKAERDEAVWGRSTAEQELAEVKVRMEKEVAALKEHLSSLEEEANLKVAAMATALKDAHDLIGRFIAERSYIEKKHQEMTSELVTRLQNACAQRDEARGRRAQELESKIAELTGSTTQQQAVRESAAATAVQVGQPSVAAVGATDASTAAVSAPASVGTLGAAAPADTTEGVFESPEGSAPTSDTEEHYCVTADTNVGGRLPAAEGVTAGQDEELCNTRSIGGLPAGTAGSTAGFESYADRRARLNAQKQMKQVKQMAKLVELRKAEEERLLAALRAPLPTSGSAQQAGAGPLGMGFHEGRPVAAIAIFRYCLHVGAFQADRTTFFDRVVGVIAQQLERGQEDNNCLSYWLTNTVTLHHLLTKNLKLATSKAGSGAASGGVAGTTAATTAIAATRSTVDAMFGSYNGVVPPGSLPQQAKNASGGGGGAGGVCKQVEARYPAMLFKQQLDAFVQKIFPSIRDNVRKEITPLLSYCIHSPGYMATGFGSVAHQNISHKPWADVLKVLDTLLGEVKANHVPKVLAQALFKQLFRFIDVQLFNQLLRRRECCSASNAEYLKVGLGKVARWISSTGYAGADYISNPWEELKHLHQAVTFLVTANKPKKSLEEITSDLCPVLSIQQLYRISTMYWDDKHNTETVSPEVLSCMKQAMVGSNGVASHSFLLDDDASVPFQELLANMDDKNLYGAIPVPEVLQDIACYAGKVSFFFLGRELR</sequence>
<feature type="domain" description="Dilute" evidence="3">
    <location>
        <begin position="354"/>
        <end position="680"/>
    </location>
</feature>
<evidence type="ECO:0000256" key="1">
    <source>
        <dbReference type="SAM" id="Coils"/>
    </source>
</evidence>
<accession>A0A9W6BDP0</accession>
<dbReference type="EMBL" id="BRXU01000003">
    <property type="protein sequence ID" value="GLC49880.1"/>
    <property type="molecule type" value="Genomic_DNA"/>
</dbReference>
<proteinExistence type="predicted"/>
<dbReference type="Proteomes" id="UP001165080">
    <property type="component" value="Unassembled WGS sequence"/>
</dbReference>
<dbReference type="InterPro" id="IPR052072">
    <property type="entry name" value="Vascular_dev_regulator"/>
</dbReference>
<dbReference type="Pfam" id="PF01843">
    <property type="entry name" value="DIL"/>
    <property type="match status" value="1"/>
</dbReference>
<dbReference type="PANTHER" id="PTHR16027:SF6">
    <property type="entry name" value="DILUTE DOMAIN-CONTAINING PROTEIN"/>
    <property type="match status" value="1"/>
</dbReference>
<protein>
    <recommendedName>
        <fullName evidence="3">Dilute domain-containing protein</fullName>
    </recommendedName>
</protein>
<evidence type="ECO:0000256" key="2">
    <source>
        <dbReference type="SAM" id="MobiDB-lite"/>
    </source>
</evidence>
<comment type="caution">
    <text evidence="4">The sequence shown here is derived from an EMBL/GenBank/DDBJ whole genome shotgun (WGS) entry which is preliminary data.</text>
</comment>
<organism evidence="4 5">
    <name type="scientific">Pleodorina starrii</name>
    <dbReference type="NCBI Taxonomy" id="330485"/>
    <lineage>
        <taxon>Eukaryota</taxon>
        <taxon>Viridiplantae</taxon>
        <taxon>Chlorophyta</taxon>
        <taxon>core chlorophytes</taxon>
        <taxon>Chlorophyceae</taxon>
        <taxon>CS clade</taxon>
        <taxon>Chlamydomonadales</taxon>
        <taxon>Volvocaceae</taxon>
        <taxon>Pleodorina</taxon>
    </lineage>
</organism>
<feature type="region of interest" description="Disordered" evidence="2">
    <location>
        <begin position="188"/>
        <end position="213"/>
    </location>
</feature>
<evidence type="ECO:0000313" key="4">
    <source>
        <dbReference type="EMBL" id="GLC49880.1"/>
    </source>
</evidence>
<dbReference type="PROSITE" id="PS51126">
    <property type="entry name" value="DILUTE"/>
    <property type="match status" value="1"/>
</dbReference>
<evidence type="ECO:0000259" key="3">
    <source>
        <dbReference type="PROSITE" id="PS51126"/>
    </source>
</evidence>
<name>A0A9W6BDP0_9CHLO</name>